<dbReference type="EMBL" id="LJCR01001135">
    <property type="protein sequence ID" value="KPV50965.1"/>
    <property type="molecule type" value="Genomic_DNA"/>
</dbReference>
<comment type="caution">
    <text evidence="1">The sequence shown here is derived from an EMBL/GenBank/DDBJ whole genome shotgun (WGS) entry which is preliminary data.</text>
</comment>
<sequence>MSAGDANSARSMVDRAQALAALLARTLRIGEREVSGAWTGQALPKERGGATSQDEAELLGPGGVRLWLYRLVLGPGKPPRIHMQAQFPDAGEYYTYHDPRFERSFGAWRDDAAIAREMAQRLLPDYLAYFAVVARRKEVGCAIADRRYDDLALVGQVLTADLPDLPPSARVPRVRNRVSIYYSIERPDGLEVTAESPEIGAVTLKLSGLSVEDALDLLEYAIAQRRSARDGG</sequence>
<protein>
    <submittedName>
        <fullName evidence="1">Uncharacterized protein</fullName>
    </submittedName>
</protein>
<dbReference type="AlphaFoldDB" id="A0A0N8PRV3"/>
<reference evidence="1 2" key="1">
    <citation type="submission" date="2015-09" db="EMBL/GenBank/DDBJ databases">
        <title>Draft genome sequence of Kouleothrix aurantiaca JCM 19913.</title>
        <authorList>
            <person name="Hemp J."/>
        </authorList>
    </citation>
    <scope>NUCLEOTIDE SEQUENCE [LARGE SCALE GENOMIC DNA]</scope>
    <source>
        <strain evidence="1 2">COM-B</strain>
    </source>
</reference>
<keyword evidence="2" id="KW-1185">Reference proteome</keyword>
<gene>
    <name evidence="1" type="ORF">SE17_23925</name>
</gene>
<dbReference type="Proteomes" id="UP000050509">
    <property type="component" value="Unassembled WGS sequence"/>
</dbReference>
<evidence type="ECO:0000313" key="2">
    <source>
        <dbReference type="Proteomes" id="UP000050509"/>
    </source>
</evidence>
<evidence type="ECO:0000313" key="1">
    <source>
        <dbReference type="EMBL" id="KPV50965.1"/>
    </source>
</evidence>
<proteinExistence type="predicted"/>
<accession>A0A0N8PRV3</accession>
<name>A0A0N8PRV3_9CHLR</name>
<organism evidence="1 2">
    <name type="scientific">Kouleothrix aurantiaca</name>
    <dbReference type="NCBI Taxonomy" id="186479"/>
    <lineage>
        <taxon>Bacteria</taxon>
        <taxon>Bacillati</taxon>
        <taxon>Chloroflexota</taxon>
        <taxon>Chloroflexia</taxon>
        <taxon>Chloroflexales</taxon>
        <taxon>Roseiflexineae</taxon>
        <taxon>Roseiflexaceae</taxon>
        <taxon>Kouleothrix</taxon>
    </lineage>
</organism>